<name>A0A0G0N936_9BACT</name>
<comment type="catalytic activity">
    <reaction evidence="11">
        <text>ATP + H2O + 4 H(+)(in) = ADP + phosphate + 5 H(+)(out)</text>
        <dbReference type="Rhea" id="RHEA:57720"/>
        <dbReference type="ChEBI" id="CHEBI:15377"/>
        <dbReference type="ChEBI" id="CHEBI:15378"/>
        <dbReference type="ChEBI" id="CHEBI:30616"/>
        <dbReference type="ChEBI" id="CHEBI:43474"/>
        <dbReference type="ChEBI" id="CHEBI:456216"/>
        <dbReference type="EC" id="7.1.2.2"/>
    </reaction>
</comment>
<dbReference type="CDD" id="cd18113">
    <property type="entry name" value="ATP-synt_F1_alpha_C"/>
    <property type="match status" value="1"/>
</dbReference>
<dbReference type="InterPro" id="IPR004100">
    <property type="entry name" value="ATPase_F1/V1/A1_a/bsu_N"/>
</dbReference>
<dbReference type="FunFam" id="1.20.150.20:FF:000001">
    <property type="entry name" value="ATP synthase subunit alpha"/>
    <property type="match status" value="1"/>
</dbReference>
<feature type="site" description="Required for activity" evidence="11">
    <location>
        <position position="360"/>
    </location>
</feature>
<dbReference type="GO" id="GO:0043531">
    <property type="term" value="F:ADP binding"/>
    <property type="evidence" value="ECO:0007669"/>
    <property type="project" value="TreeGrafter"/>
</dbReference>
<dbReference type="SUPFAM" id="SSF52540">
    <property type="entry name" value="P-loop containing nucleoside triphosphate hydrolases"/>
    <property type="match status" value="1"/>
</dbReference>
<dbReference type="InterPro" id="IPR020003">
    <property type="entry name" value="ATPase_a/bsu_AS"/>
</dbReference>
<evidence type="ECO:0000256" key="9">
    <source>
        <dbReference type="ARBA" id="ARBA00023196"/>
    </source>
</evidence>
<dbReference type="GO" id="GO:0045259">
    <property type="term" value="C:proton-transporting ATP synthase complex"/>
    <property type="evidence" value="ECO:0007669"/>
    <property type="project" value="UniProtKB-KW"/>
</dbReference>
<feature type="domain" description="ATP synthase alpha subunit C-terminal" evidence="13">
    <location>
        <begin position="369"/>
        <end position="494"/>
    </location>
</feature>
<keyword evidence="11" id="KW-0375">Hydrogen ion transport</keyword>
<dbReference type="Pfam" id="PF00306">
    <property type="entry name" value="ATP-synt_ab_C"/>
    <property type="match status" value="1"/>
</dbReference>
<organism evidence="15 16">
    <name type="scientific">Candidatus Wolfebacteria bacterium GW2011_GWC2_39_22</name>
    <dbReference type="NCBI Taxonomy" id="1619013"/>
    <lineage>
        <taxon>Bacteria</taxon>
        <taxon>Candidatus Wolfeibacteriota</taxon>
    </lineage>
</organism>
<feature type="domain" description="ATPase F1/V1/A1 complex alpha/beta subunit N-terminal" evidence="14">
    <location>
        <begin position="23"/>
        <end position="90"/>
    </location>
</feature>
<dbReference type="FunFam" id="2.40.30.20:FF:000001">
    <property type="entry name" value="ATP synthase subunit alpha"/>
    <property type="match status" value="1"/>
</dbReference>
<dbReference type="EMBL" id="LBWR01000001">
    <property type="protein sequence ID" value="KKR12669.1"/>
    <property type="molecule type" value="Genomic_DNA"/>
</dbReference>
<dbReference type="AlphaFoldDB" id="A0A0G0N936"/>
<keyword evidence="9 11" id="KW-0139">CF(1)</keyword>
<dbReference type="NCBIfam" id="TIGR00962">
    <property type="entry name" value="atpA"/>
    <property type="match status" value="1"/>
</dbReference>
<evidence type="ECO:0000259" key="13">
    <source>
        <dbReference type="Pfam" id="PF00306"/>
    </source>
</evidence>
<dbReference type="GO" id="GO:0005886">
    <property type="term" value="C:plasma membrane"/>
    <property type="evidence" value="ECO:0007669"/>
    <property type="project" value="UniProtKB-SubCell"/>
</dbReference>
<evidence type="ECO:0000256" key="2">
    <source>
        <dbReference type="ARBA" id="ARBA00008936"/>
    </source>
</evidence>
<dbReference type="PROSITE" id="PS00152">
    <property type="entry name" value="ATPASE_ALPHA_BETA"/>
    <property type="match status" value="1"/>
</dbReference>
<gene>
    <name evidence="11" type="primary">atpA</name>
    <name evidence="15" type="ORF">UT41_C0001G0213</name>
</gene>
<evidence type="ECO:0000256" key="10">
    <source>
        <dbReference type="ARBA" id="ARBA00023310"/>
    </source>
</evidence>
<dbReference type="Proteomes" id="UP000034665">
    <property type="component" value="Unassembled WGS sequence"/>
</dbReference>
<dbReference type="PANTHER" id="PTHR48082">
    <property type="entry name" value="ATP SYNTHASE SUBUNIT ALPHA, MITOCHONDRIAL"/>
    <property type="match status" value="1"/>
</dbReference>
<comment type="caution">
    <text evidence="15">The sequence shown here is derived from an EMBL/GenBank/DDBJ whole genome shotgun (WGS) entry which is preliminary data.</text>
</comment>
<feature type="binding site" evidence="11">
    <location>
        <begin position="167"/>
        <end position="174"/>
    </location>
    <ligand>
        <name>ATP</name>
        <dbReference type="ChEBI" id="CHEBI:30616"/>
    </ligand>
</feature>
<dbReference type="FunFam" id="3.40.50.300:FF:000002">
    <property type="entry name" value="ATP synthase subunit alpha"/>
    <property type="match status" value="1"/>
</dbReference>
<evidence type="ECO:0000256" key="5">
    <source>
        <dbReference type="ARBA" id="ARBA00022840"/>
    </source>
</evidence>
<dbReference type="SUPFAM" id="SSF47917">
    <property type="entry name" value="C-terminal domain of alpha and beta subunits of F1 ATP synthase"/>
    <property type="match status" value="1"/>
</dbReference>
<proteinExistence type="inferred from homology"/>
<dbReference type="SUPFAM" id="SSF50615">
    <property type="entry name" value="N-terminal domain of alpha and beta subunits of F1 ATP synthase"/>
    <property type="match status" value="1"/>
</dbReference>
<dbReference type="InterPro" id="IPR036121">
    <property type="entry name" value="ATPase_F1/V1/A1_a/bsu_N_sf"/>
</dbReference>
<evidence type="ECO:0000256" key="11">
    <source>
        <dbReference type="HAMAP-Rule" id="MF_01346"/>
    </source>
</evidence>
<dbReference type="GO" id="GO:0046933">
    <property type="term" value="F:proton-transporting ATP synthase activity, rotational mechanism"/>
    <property type="evidence" value="ECO:0007669"/>
    <property type="project" value="UniProtKB-UniRule"/>
</dbReference>
<evidence type="ECO:0000256" key="8">
    <source>
        <dbReference type="ARBA" id="ARBA00023136"/>
    </source>
</evidence>
<evidence type="ECO:0000256" key="3">
    <source>
        <dbReference type="ARBA" id="ARBA00022448"/>
    </source>
</evidence>
<dbReference type="NCBIfam" id="NF009884">
    <property type="entry name" value="PRK13343.1"/>
    <property type="match status" value="1"/>
</dbReference>
<dbReference type="PANTHER" id="PTHR48082:SF2">
    <property type="entry name" value="ATP SYNTHASE SUBUNIT ALPHA, MITOCHONDRIAL"/>
    <property type="match status" value="1"/>
</dbReference>
<dbReference type="EC" id="7.1.2.2" evidence="11"/>
<dbReference type="HAMAP" id="MF_01346">
    <property type="entry name" value="ATP_synth_alpha_bact"/>
    <property type="match status" value="1"/>
</dbReference>
<sequence>MNKDHIIEQLKKQIGEFSTSTDVEQVGTVIEVGDGIARVSGLANIMASEMVEFANGETGVALNLEEDRVGIMVLGDYLHIKEGDTVKATGKILSIPVADSMIGRVIDPLGNPVDGKGDIVADAYYPVEKIAPGVITRKSVHQPVQTGIKAIDAMIPIGRGQRELIIGDRQTGKTAIAIDTIINQKGQNMKCVYVAIGQKESKIARIVGELEKRGAMEYTTVVVAGASDSAALSFISPYSGCALGEYFMDKGEDVLVVFDDLSRHAWAYRQISLILKRPPGREAYPGDVFYLHSRLLERSAKLNEDFGGGSMTALPIIETQAGDVSAYIPTNVISITDGQIFLESDLFYKGIRPALNVGISVSRVGSSAQIKAMKKVAGKLRLDLAQFRELESFAQFGSDLDEKTRAQIERGRRTVEVLKQGQYEPMAVEHQVAILYALTNGFMDDVAVEQVMVWEKAFHTYLDQQAKDVIALIAIKKELSEDVVTALEKAIKDFKDTQ</sequence>
<keyword evidence="3 11" id="KW-0813">Transport</keyword>
<dbReference type="Gene3D" id="2.40.30.20">
    <property type="match status" value="1"/>
</dbReference>
<dbReference type="Pfam" id="PF00006">
    <property type="entry name" value="ATP-synt_ab"/>
    <property type="match status" value="1"/>
</dbReference>
<dbReference type="Gene3D" id="1.20.150.20">
    <property type="entry name" value="ATP synthase alpha/beta chain, C-terminal domain"/>
    <property type="match status" value="1"/>
</dbReference>
<evidence type="ECO:0000313" key="15">
    <source>
        <dbReference type="EMBL" id="KKR12669.1"/>
    </source>
</evidence>
<comment type="similarity">
    <text evidence="2 11">Belongs to the ATPase alpha/beta chains family.</text>
</comment>
<keyword evidence="5 11" id="KW-0067">ATP-binding</keyword>
<evidence type="ECO:0000256" key="4">
    <source>
        <dbReference type="ARBA" id="ARBA00022741"/>
    </source>
</evidence>
<dbReference type="Gene3D" id="3.40.50.300">
    <property type="entry name" value="P-loop containing nucleotide triphosphate hydrolases"/>
    <property type="match status" value="1"/>
</dbReference>
<evidence type="ECO:0000256" key="1">
    <source>
        <dbReference type="ARBA" id="ARBA00004170"/>
    </source>
</evidence>
<comment type="subcellular location">
    <subcellularLocation>
        <location evidence="11">Cell membrane</location>
        <topology evidence="11">Peripheral membrane protein</topology>
    </subcellularLocation>
    <subcellularLocation>
        <location evidence="1">Membrane</location>
        <topology evidence="1">Peripheral membrane protein</topology>
    </subcellularLocation>
</comment>
<dbReference type="InterPro" id="IPR005294">
    <property type="entry name" value="ATP_synth_F1_asu"/>
</dbReference>
<dbReference type="GO" id="GO:0005524">
    <property type="term" value="F:ATP binding"/>
    <property type="evidence" value="ECO:0007669"/>
    <property type="project" value="UniProtKB-UniRule"/>
</dbReference>
<evidence type="ECO:0000313" key="16">
    <source>
        <dbReference type="Proteomes" id="UP000034665"/>
    </source>
</evidence>
<reference evidence="15 16" key="1">
    <citation type="journal article" date="2015" name="Nature">
        <title>rRNA introns, odd ribosomes, and small enigmatic genomes across a large radiation of phyla.</title>
        <authorList>
            <person name="Brown C.T."/>
            <person name="Hug L.A."/>
            <person name="Thomas B.C."/>
            <person name="Sharon I."/>
            <person name="Castelle C.J."/>
            <person name="Singh A."/>
            <person name="Wilkins M.J."/>
            <person name="Williams K.H."/>
            <person name="Banfield J.F."/>
        </authorList>
    </citation>
    <scope>NUCLEOTIDE SEQUENCE [LARGE SCALE GENOMIC DNA]</scope>
</reference>
<dbReference type="InterPro" id="IPR000194">
    <property type="entry name" value="ATPase_F1/V1/A1_a/bsu_nucl-bd"/>
</dbReference>
<dbReference type="CDD" id="cd01132">
    <property type="entry name" value="F1-ATPase_alpha_CD"/>
    <property type="match status" value="1"/>
</dbReference>
<accession>A0A0G0N936</accession>
<dbReference type="Pfam" id="PF02874">
    <property type="entry name" value="ATP-synt_ab_N"/>
    <property type="match status" value="1"/>
</dbReference>
<evidence type="ECO:0000259" key="12">
    <source>
        <dbReference type="Pfam" id="PF00006"/>
    </source>
</evidence>
<feature type="domain" description="ATPase F1/V1/A1 complex alpha/beta subunit nucleotide-binding" evidence="12">
    <location>
        <begin position="147"/>
        <end position="362"/>
    </location>
</feature>
<keyword evidence="6 11" id="KW-1278">Translocase</keyword>
<dbReference type="PATRIC" id="fig|1619013.3.peg.220"/>
<dbReference type="InterPro" id="IPR033732">
    <property type="entry name" value="ATP_synth_F1_a_nt-bd_dom"/>
</dbReference>
<keyword evidence="8 11" id="KW-0472">Membrane</keyword>
<keyword evidence="11" id="KW-1003">Cell membrane</keyword>
<evidence type="ECO:0000256" key="7">
    <source>
        <dbReference type="ARBA" id="ARBA00023065"/>
    </source>
</evidence>
<dbReference type="InterPro" id="IPR000793">
    <property type="entry name" value="ATP_synth_asu_C"/>
</dbReference>
<keyword evidence="4 11" id="KW-0547">Nucleotide-binding</keyword>
<evidence type="ECO:0000256" key="6">
    <source>
        <dbReference type="ARBA" id="ARBA00022967"/>
    </source>
</evidence>
<keyword evidence="10 11" id="KW-0066">ATP synthesis</keyword>
<keyword evidence="7 11" id="KW-0406">Ion transport</keyword>
<dbReference type="PIRSF" id="PIRSF039088">
    <property type="entry name" value="F_ATPase_subunit_alpha"/>
    <property type="match status" value="1"/>
</dbReference>
<dbReference type="InterPro" id="IPR023366">
    <property type="entry name" value="ATP_synth_asu-like_sf"/>
</dbReference>
<dbReference type="STRING" id="1619013.UT41_C0001G0213"/>
<comment type="function">
    <text evidence="11">Produces ATP from ADP in the presence of a proton gradient across the membrane. The alpha chain is a regulatory subunit.</text>
</comment>
<dbReference type="InterPro" id="IPR038376">
    <property type="entry name" value="ATP_synth_asu_C_sf"/>
</dbReference>
<dbReference type="InterPro" id="IPR027417">
    <property type="entry name" value="P-loop_NTPase"/>
</dbReference>
<evidence type="ECO:0000259" key="14">
    <source>
        <dbReference type="Pfam" id="PF02874"/>
    </source>
</evidence>
<protein>
    <recommendedName>
        <fullName evidence="11">ATP synthase subunit alpha</fullName>
        <ecNumber evidence="11">7.1.2.2</ecNumber>
    </recommendedName>
    <alternativeName>
        <fullName evidence="11">ATP synthase F1 sector subunit alpha</fullName>
    </alternativeName>
    <alternativeName>
        <fullName evidence="11">F-ATPase subunit alpha</fullName>
    </alternativeName>
</protein>
<dbReference type="CDD" id="cd18116">
    <property type="entry name" value="ATP-synt_F1_alpha_N"/>
    <property type="match status" value="1"/>
</dbReference>